<dbReference type="Proteomes" id="UP000435112">
    <property type="component" value="Unassembled WGS sequence"/>
</dbReference>
<reference evidence="6 8" key="1">
    <citation type="submission" date="2018-09" db="EMBL/GenBank/DDBJ databases">
        <title>Genomic investigation of the strawberry pathogen Phytophthora fragariae indicates pathogenicity is determined by transcriptional variation in three key races.</title>
        <authorList>
            <person name="Adams T.M."/>
            <person name="Armitage A.D."/>
            <person name="Sobczyk M.K."/>
            <person name="Bates H.J."/>
            <person name="Dunwell J.M."/>
            <person name="Nellist C.F."/>
            <person name="Harrison R.J."/>
        </authorList>
    </citation>
    <scope>NUCLEOTIDE SEQUENCE [LARGE SCALE GENOMIC DNA]</scope>
    <source>
        <strain evidence="4 6">SCRP249</strain>
        <strain evidence="3 8">SCRP324</strain>
        <strain evidence="5 7">SCRP333</strain>
    </source>
</reference>
<feature type="region of interest" description="Disordered" evidence="2">
    <location>
        <begin position="119"/>
        <end position="143"/>
    </location>
</feature>
<evidence type="ECO:0000313" key="3">
    <source>
        <dbReference type="EMBL" id="KAE9020025.1"/>
    </source>
</evidence>
<gene>
    <name evidence="4" type="ORF">PR001_g2958</name>
    <name evidence="3" type="ORF">PR002_g12631</name>
    <name evidence="5" type="ORF">PR003_g3047</name>
</gene>
<dbReference type="Proteomes" id="UP000429607">
    <property type="component" value="Unassembled WGS sequence"/>
</dbReference>
<keyword evidence="7" id="KW-1185">Reference proteome</keyword>
<dbReference type="Proteomes" id="UP000434957">
    <property type="component" value="Unassembled WGS sequence"/>
</dbReference>
<evidence type="ECO:0000313" key="7">
    <source>
        <dbReference type="Proteomes" id="UP000434957"/>
    </source>
</evidence>
<feature type="region of interest" description="Disordered" evidence="2">
    <location>
        <begin position="179"/>
        <end position="209"/>
    </location>
</feature>
<evidence type="ECO:0000256" key="2">
    <source>
        <dbReference type="SAM" id="MobiDB-lite"/>
    </source>
</evidence>
<keyword evidence="1" id="KW-0175">Coiled coil</keyword>
<organism evidence="3 8">
    <name type="scientific">Phytophthora rubi</name>
    <dbReference type="NCBI Taxonomy" id="129364"/>
    <lineage>
        <taxon>Eukaryota</taxon>
        <taxon>Sar</taxon>
        <taxon>Stramenopiles</taxon>
        <taxon>Oomycota</taxon>
        <taxon>Peronosporomycetes</taxon>
        <taxon>Peronosporales</taxon>
        <taxon>Peronosporaceae</taxon>
        <taxon>Phytophthora</taxon>
    </lineage>
</organism>
<proteinExistence type="predicted"/>
<evidence type="ECO:0000313" key="6">
    <source>
        <dbReference type="Proteomes" id="UP000429607"/>
    </source>
</evidence>
<evidence type="ECO:0000313" key="8">
    <source>
        <dbReference type="Proteomes" id="UP000435112"/>
    </source>
</evidence>
<dbReference type="OrthoDB" id="120354at2759"/>
<protein>
    <submittedName>
        <fullName evidence="3">Uncharacterized protein</fullName>
    </submittedName>
</protein>
<evidence type="ECO:0000256" key="1">
    <source>
        <dbReference type="SAM" id="Coils"/>
    </source>
</evidence>
<evidence type="ECO:0000313" key="5">
    <source>
        <dbReference type="EMBL" id="KAE9355034.1"/>
    </source>
</evidence>
<dbReference type="AlphaFoldDB" id="A0A6A3LPD9"/>
<feature type="coiled-coil region" evidence="1">
    <location>
        <begin position="339"/>
        <end position="366"/>
    </location>
</feature>
<dbReference type="EMBL" id="QXFU01000804">
    <property type="protein sequence ID" value="KAE9020025.1"/>
    <property type="molecule type" value="Genomic_DNA"/>
</dbReference>
<accession>A0A6A3LPD9</accession>
<dbReference type="EMBL" id="QXFT01000102">
    <property type="protein sequence ID" value="KAE9355034.1"/>
    <property type="molecule type" value="Genomic_DNA"/>
</dbReference>
<comment type="caution">
    <text evidence="3">The sequence shown here is derived from an EMBL/GenBank/DDBJ whole genome shotgun (WGS) entry which is preliminary data.</text>
</comment>
<evidence type="ECO:0000313" key="4">
    <source>
        <dbReference type="EMBL" id="KAE9049813.1"/>
    </source>
</evidence>
<dbReference type="EMBL" id="QXFV01000107">
    <property type="protein sequence ID" value="KAE9049813.1"/>
    <property type="molecule type" value="Genomic_DNA"/>
</dbReference>
<name>A0A6A3LPD9_9STRA</name>
<sequence>MVDKVRDDLKRSLRSRMNATINSVCVDFEKSLDLGTPMPGADCGDSAPAFDSYYDNCRQLVGYIANTMDTSPAFAEQMNYVILASRNNASKTILDSVLKKDVWFRRRDGLHFDERVDTEDSTSFSTKLEPMPQTLGKRKISQAESLSKRHRLGDFEDDFNLSEEEKTDTGKELLQAENREAADKQNKPNWKRTAASNKSKTHREWKSSGMNEDSVGDLCLFKPQSPGELEAIKMWLQNFNECIDAKYCEPPTGYICSWGCTEHREQMSEESDLRSILERVDGHLEECENPQCELRTRFTLQKTNNLIELKQFEIGEVRRDLKDKRVNSSSGKSSQASALDLLKKTLQFKKEELTALEKKKTSLCAKMDSIRLDWRDELTDNTRNAASHYVRKMM</sequence>